<accession>A0A2V5HQL9</accession>
<dbReference type="EMBL" id="KZ825709">
    <property type="protein sequence ID" value="PYI24942.1"/>
    <property type="molecule type" value="Genomic_DNA"/>
</dbReference>
<dbReference type="Proteomes" id="UP000248817">
    <property type="component" value="Unassembled WGS sequence"/>
</dbReference>
<evidence type="ECO:0000313" key="3">
    <source>
        <dbReference type="Proteomes" id="UP000248817"/>
    </source>
</evidence>
<keyword evidence="1" id="KW-1133">Transmembrane helix</keyword>
<feature type="transmembrane region" description="Helical" evidence="1">
    <location>
        <begin position="54"/>
        <end position="73"/>
    </location>
</feature>
<keyword evidence="1" id="KW-0472">Membrane</keyword>
<name>A0A2V5HQL9_9EURO</name>
<keyword evidence="3" id="KW-1185">Reference proteome</keyword>
<evidence type="ECO:0000256" key="1">
    <source>
        <dbReference type="SAM" id="Phobius"/>
    </source>
</evidence>
<protein>
    <submittedName>
        <fullName evidence="2">Uncharacterized protein</fullName>
    </submittedName>
</protein>
<gene>
    <name evidence="2" type="ORF">BP00DRAFT_133822</name>
</gene>
<proteinExistence type="predicted"/>
<organism evidence="2 3">
    <name type="scientific">Aspergillus indologenus CBS 114.80</name>
    <dbReference type="NCBI Taxonomy" id="1450541"/>
    <lineage>
        <taxon>Eukaryota</taxon>
        <taxon>Fungi</taxon>
        <taxon>Dikarya</taxon>
        <taxon>Ascomycota</taxon>
        <taxon>Pezizomycotina</taxon>
        <taxon>Eurotiomycetes</taxon>
        <taxon>Eurotiomycetidae</taxon>
        <taxon>Eurotiales</taxon>
        <taxon>Aspergillaceae</taxon>
        <taxon>Aspergillus</taxon>
        <taxon>Aspergillus subgen. Circumdati</taxon>
    </lineage>
</organism>
<reference evidence="2 3" key="1">
    <citation type="submission" date="2018-02" db="EMBL/GenBank/DDBJ databases">
        <title>The genomes of Aspergillus section Nigri reveals drivers in fungal speciation.</title>
        <authorList>
            <consortium name="DOE Joint Genome Institute"/>
            <person name="Vesth T.C."/>
            <person name="Nybo J."/>
            <person name="Theobald S."/>
            <person name="Brandl J."/>
            <person name="Frisvad J.C."/>
            <person name="Nielsen K.F."/>
            <person name="Lyhne E.K."/>
            <person name="Kogle M.E."/>
            <person name="Kuo A."/>
            <person name="Riley R."/>
            <person name="Clum A."/>
            <person name="Nolan M."/>
            <person name="Lipzen A."/>
            <person name="Salamov A."/>
            <person name="Henrissat B."/>
            <person name="Wiebenga A."/>
            <person name="De vries R.P."/>
            <person name="Grigoriev I.V."/>
            <person name="Mortensen U.H."/>
            <person name="Andersen M.R."/>
            <person name="Baker S.E."/>
        </authorList>
    </citation>
    <scope>NUCLEOTIDE SEQUENCE [LARGE SCALE GENOMIC DNA]</scope>
    <source>
        <strain evidence="2 3">CBS 114.80</strain>
    </source>
</reference>
<feature type="transmembrane region" description="Helical" evidence="1">
    <location>
        <begin position="12"/>
        <end position="34"/>
    </location>
</feature>
<keyword evidence="1" id="KW-0812">Transmembrane</keyword>
<dbReference type="AlphaFoldDB" id="A0A2V5HQL9"/>
<sequence length="107" mass="12468">MIKRLKAGPSSTLHLPPGTILCGTAIVGGTYYGHQSSLSPLIDKKKASSFWPCLARHFDFLSHSFILFILFIFQYMNTRRLCHRYALLYLLHFQPEHYNFLYYILPI</sequence>
<evidence type="ECO:0000313" key="2">
    <source>
        <dbReference type="EMBL" id="PYI24942.1"/>
    </source>
</evidence>